<feature type="domain" description="Membrane transport protein MMPL" evidence="9">
    <location>
        <begin position="753"/>
        <end position="1045"/>
    </location>
</feature>
<dbReference type="EMBL" id="JAAIUV010000004">
    <property type="protein sequence ID" value="NEX78144.1"/>
    <property type="molecule type" value="Genomic_DNA"/>
</dbReference>
<comment type="subcellular location">
    <subcellularLocation>
        <location evidence="1">Cell membrane</location>
        <topology evidence="1">Multi-pass membrane protein</topology>
    </subcellularLocation>
</comment>
<evidence type="ECO:0000256" key="8">
    <source>
        <dbReference type="SAM" id="Phobius"/>
    </source>
</evidence>
<feature type="transmembrane region" description="Helical" evidence="8">
    <location>
        <begin position="309"/>
        <end position="335"/>
    </location>
</feature>
<dbReference type="GO" id="GO:0005886">
    <property type="term" value="C:plasma membrane"/>
    <property type="evidence" value="ECO:0007669"/>
    <property type="project" value="UniProtKB-SubCell"/>
</dbReference>
<keyword evidence="3" id="KW-1003">Cell membrane</keyword>
<proteinExistence type="inferred from homology"/>
<feature type="transmembrane region" description="Helical" evidence="8">
    <location>
        <begin position="237"/>
        <end position="256"/>
    </location>
</feature>
<evidence type="ECO:0000256" key="4">
    <source>
        <dbReference type="ARBA" id="ARBA00022692"/>
    </source>
</evidence>
<dbReference type="Pfam" id="PF03176">
    <property type="entry name" value="MMPL"/>
    <property type="match status" value="2"/>
</dbReference>
<gene>
    <name evidence="10" type="ORF">G4Z05_04470</name>
</gene>
<keyword evidence="5 8" id="KW-1133">Transmembrane helix</keyword>
<feature type="transmembrane region" description="Helical" evidence="8">
    <location>
        <begin position="904"/>
        <end position="930"/>
    </location>
</feature>
<evidence type="ECO:0000256" key="6">
    <source>
        <dbReference type="ARBA" id="ARBA00023136"/>
    </source>
</evidence>
<feature type="transmembrane region" description="Helical" evidence="8">
    <location>
        <begin position="366"/>
        <end position="383"/>
    </location>
</feature>
<feature type="transmembrane region" description="Helical" evidence="8">
    <location>
        <begin position="183"/>
        <end position="200"/>
    </location>
</feature>
<sequence>MRAIIRGKWFVLIAWIVVIVGLFMAAPNMETLVREKGQISVPDGYSSTLAEKILKDVQSSENKGSNLQTALVFHNDKKLTENDFKKAEKAVNELQKQKDKLGITEILTHFQQEELKDQLVSKDGKTILVSLQVTSNGREAKEILKDLNEAIKDYDIDHYYTGSWIISEDLVTNSQEGVKKTEGITIIFILVVLLLVFRSIIAPIIPLITVGFSYLAAQSIVAILVDKVDFPLSTFTQIFLVAVLFGIGTDYCILLLSRFKEELSKNESITEAIVTTYRTAGKTVFFSGIAVLIGFASIGFSTFQLYKSAAAVAVGVALLLLALVTIVPFFMAVLGQKLFFPSKGKLEHADNKPWGYIGNFSLKRPLIAFLIVAAVSVPFLVTYKGQLSFNSLEEIGDDYPSIKGFNIISDSFGPGDSMPTQIVIKNDDEMDSSEYLAITENISQELEKVDSVKTVRSLTRPTGDPIDEMYISKQVETLNDGLDQGNDGIKQIRDGLAEASNQMIANQPKMKEATNGINQLISGTAQLKDGLTEVQGYLADIQNGLIQSSSGTSQLKAGFGEIKAASQQILDGSKQLQEGYQQTEKGIQLLKTQYEGVAEKVEQLHQSLASLDSRFANLESEYPDIVTNQNYQTIKMTIIGVPGNSNLPGAQLGVKQLAEGLRMLNTQLEAVQNGIATANREFSKLTSGHQQLITEMEKFVHGLEELEKGLETMGNGQGEIVSNMPQFTEGLDDMKMGQQELLKGFESMGSQITQLSDGLSQSVNGLNQVSDGLNSAQDYLTNVSKQERNGFYLPEEMLNNKDFQQVFDAYLSKDRKVMTVDVIFNKNPYSNDAIKRISDIKEAVNRAVKDTKLENAKVAVGGISSMHNDLDIISKEDYSRTVVLMLAGIFLILIVLLRSLIMPIYLIGSLILTYYTSMSISEVIFVNWLGYTGISWAVPFFAFVILVALGIDYSIFLMDRFNEYRELPVEQAILESMKKMGSVIISAAVILGGTFAAMMPSGVLSLLQIATILLIGLALYALIVLPLFVPVMVKTFGKANWWPFVKQNS</sequence>
<dbReference type="Gene3D" id="1.20.1640.10">
    <property type="entry name" value="Multidrug efflux transporter AcrB transmembrane domain"/>
    <property type="match status" value="2"/>
</dbReference>
<protein>
    <submittedName>
        <fullName evidence="10">MMPL family transporter</fullName>
    </submittedName>
</protein>
<keyword evidence="4 8" id="KW-0812">Transmembrane</keyword>
<accession>A0A6B3TMH4</accession>
<dbReference type="PANTHER" id="PTHR33406">
    <property type="entry name" value="MEMBRANE PROTEIN MJ1562-RELATED"/>
    <property type="match status" value="1"/>
</dbReference>
<keyword evidence="7" id="KW-0175">Coiled coil</keyword>
<feature type="transmembrane region" description="Helical" evidence="8">
    <location>
        <begin position="936"/>
        <end position="959"/>
    </location>
</feature>
<evidence type="ECO:0000259" key="9">
    <source>
        <dbReference type="Pfam" id="PF03176"/>
    </source>
</evidence>
<feature type="coiled-coil region" evidence="7">
    <location>
        <begin position="77"/>
        <end position="104"/>
    </location>
</feature>
<feature type="transmembrane region" description="Helical" evidence="8">
    <location>
        <begin position="980"/>
        <end position="999"/>
    </location>
</feature>
<keyword evidence="11" id="KW-1185">Reference proteome</keyword>
<feature type="transmembrane region" description="Helical" evidence="8">
    <location>
        <begin position="284"/>
        <end position="303"/>
    </location>
</feature>
<feature type="transmembrane region" description="Helical" evidence="8">
    <location>
        <begin position="878"/>
        <end position="897"/>
    </location>
</feature>
<evidence type="ECO:0000313" key="10">
    <source>
        <dbReference type="EMBL" id="NEX78144.1"/>
    </source>
</evidence>
<dbReference type="PANTHER" id="PTHR33406:SF6">
    <property type="entry name" value="MEMBRANE PROTEIN YDGH-RELATED"/>
    <property type="match status" value="1"/>
</dbReference>
<feature type="domain" description="Membrane transport protein MMPL" evidence="9">
    <location>
        <begin position="44"/>
        <end position="366"/>
    </location>
</feature>
<evidence type="ECO:0000256" key="7">
    <source>
        <dbReference type="SAM" id="Coils"/>
    </source>
</evidence>
<evidence type="ECO:0000256" key="3">
    <source>
        <dbReference type="ARBA" id="ARBA00022475"/>
    </source>
</evidence>
<dbReference type="InterPro" id="IPR050545">
    <property type="entry name" value="Mycobact_MmpL"/>
</dbReference>
<dbReference type="Gene3D" id="1.10.287.950">
    <property type="entry name" value="Methyl-accepting chemotaxis protein"/>
    <property type="match status" value="2"/>
</dbReference>
<keyword evidence="6 8" id="KW-0472">Membrane</keyword>
<evidence type="ECO:0000256" key="1">
    <source>
        <dbReference type="ARBA" id="ARBA00004651"/>
    </source>
</evidence>
<comment type="caution">
    <text evidence="10">The sequence shown here is derived from an EMBL/GenBank/DDBJ whole genome shotgun (WGS) entry which is preliminary data.</text>
</comment>
<comment type="similarity">
    <text evidence="2">Belongs to the resistance-nodulation-cell division (RND) (TC 2.A.6) family. MmpL subfamily.</text>
</comment>
<organism evidence="10 11">
    <name type="scientific">Neobacillus thermocopriae</name>
    <dbReference type="NCBI Taxonomy" id="1215031"/>
    <lineage>
        <taxon>Bacteria</taxon>
        <taxon>Bacillati</taxon>
        <taxon>Bacillota</taxon>
        <taxon>Bacilli</taxon>
        <taxon>Bacillales</taxon>
        <taxon>Bacillaceae</taxon>
        <taxon>Neobacillus</taxon>
    </lineage>
</organism>
<dbReference type="AlphaFoldDB" id="A0A6B3TMH4"/>
<reference evidence="10" key="1">
    <citation type="submission" date="2020-02" db="EMBL/GenBank/DDBJ databases">
        <title>Bacillus sedimentmangrovi sp. nov., isolated from sediment of the mangrove ecosystem.</title>
        <authorList>
            <person name="Liu G."/>
        </authorList>
    </citation>
    <scope>NUCLEOTIDE SEQUENCE [LARGE SCALE GENOMIC DNA]</scope>
    <source>
        <strain evidence="10">SgZ-7</strain>
    </source>
</reference>
<feature type="transmembrane region" description="Helical" evidence="8">
    <location>
        <begin position="207"/>
        <end position="225"/>
    </location>
</feature>
<name>A0A6B3TMH4_9BACI</name>
<evidence type="ECO:0000256" key="2">
    <source>
        <dbReference type="ARBA" id="ARBA00010157"/>
    </source>
</evidence>
<dbReference type="RefSeq" id="WP_163250650.1">
    <property type="nucleotide sequence ID" value="NZ_JAAIUV010000004.1"/>
</dbReference>
<dbReference type="SUPFAM" id="SSF82866">
    <property type="entry name" value="Multidrug efflux transporter AcrB transmembrane domain"/>
    <property type="match status" value="2"/>
</dbReference>
<dbReference type="Proteomes" id="UP000481621">
    <property type="component" value="Unassembled WGS sequence"/>
</dbReference>
<evidence type="ECO:0000313" key="11">
    <source>
        <dbReference type="Proteomes" id="UP000481621"/>
    </source>
</evidence>
<evidence type="ECO:0000256" key="5">
    <source>
        <dbReference type="ARBA" id="ARBA00022989"/>
    </source>
</evidence>
<feature type="transmembrane region" description="Helical" evidence="8">
    <location>
        <begin position="1005"/>
        <end position="1029"/>
    </location>
</feature>
<dbReference type="InterPro" id="IPR004869">
    <property type="entry name" value="MMPL_dom"/>
</dbReference>
<dbReference type="SUPFAM" id="SSF58104">
    <property type="entry name" value="Methyl-accepting chemotaxis protein (MCP) signaling domain"/>
    <property type="match status" value="1"/>
</dbReference>